<dbReference type="RefSeq" id="WP_130543646.1">
    <property type="nucleotide sequence ID" value="NZ_CP042431.1"/>
</dbReference>
<dbReference type="GO" id="GO:0140359">
    <property type="term" value="F:ABC-type transporter activity"/>
    <property type="evidence" value="ECO:0007669"/>
    <property type="project" value="InterPro"/>
</dbReference>
<keyword evidence="1" id="KW-0472">Membrane</keyword>
<dbReference type="OrthoDB" id="609779at2"/>
<dbReference type="EMBL" id="SGXA01000003">
    <property type="protein sequence ID" value="RZS69301.1"/>
    <property type="molecule type" value="Genomic_DNA"/>
</dbReference>
<dbReference type="AlphaFoldDB" id="A0A4Q7MLM5"/>
<feature type="domain" description="ABC-type uncharacterised transport system" evidence="2">
    <location>
        <begin position="454"/>
        <end position="544"/>
    </location>
</feature>
<dbReference type="GO" id="GO:0005886">
    <property type="term" value="C:plasma membrane"/>
    <property type="evidence" value="ECO:0007669"/>
    <property type="project" value="UniProtKB-SubCell"/>
</dbReference>
<feature type="transmembrane region" description="Helical" evidence="1">
    <location>
        <begin position="147"/>
        <end position="169"/>
    </location>
</feature>
<evidence type="ECO:0000313" key="4">
    <source>
        <dbReference type="Proteomes" id="UP000293874"/>
    </source>
</evidence>
<name>A0A4Q7MLM5_9BACT</name>
<sequence>MKTVFNIARAELQTLFFSPVAWLILIIFTFQCSMGYSSSLESWQKYLAQGYKSSGVSMDLFANQISGLLFSVLNYLYLYIPLLTMGLMSREFQSGSVKLLYSSPINNAQIVLGKFLSMMVYGLLLISIVMVYVLYSWAVVKDFEIKAILVGVLGLYMVVLAYAAIGLFMSSLTSYQVVAAIGTLAVLAVLNYIGGLWQDVEFVREITYWLTIGGRAGWFLIGMFTSEDFFYFLIVMALFLGLSIIRLNAVRQKSRWTASAGKYVLVICSALMLGYASSRPMLMFFHDATSTKFNTLTPNSQEVIKKLKGPLTITTYVNILDDQNLYIAYPKAVLADMYRFRQYVRFKPETKLEYVYYYDSVNNPGLEKRYPKMTNKERMKKILEHYEMKEKSVIGPEEVRRQIDLSGEGRTFVRSIKRGSGEQTFLRIFDDQMVFPGESEITAALKRLTMEKLPKAGFLRGHGERDNNNEGDRNYNRFAQDKPFRYSLLNQGFDVADVVLNKEVPADINILVIADMRVGLNPTEKQFLDQYIARGGNLLIAGETRRQEAMAELVAPFGVKFVPGQLVVQSKTQLPDFIMSKPTADSKDLIYVLGQMHRRKLVVTMPGAVGLEYTTDKGFDVAPLLMSDSSAWNEVESTNFIDDTVKLNPAVGEVQKAYPTAIALSRKAGNKVQKIIILGDADCISNGEISISRQNIPAANFSLITGAFFWMSDNQMPIDVRRPESTDDAVSLTKDSMATTKIALVWVLPGLMVITALVGWIRRRSR</sequence>
<dbReference type="PANTHER" id="PTHR37305:SF1">
    <property type="entry name" value="MEMBRANE PROTEIN"/>
    <property type="match status" value="1"/>
</dbReference>
<dbReference type="PANTHER" id="PTHR37305">
    <property type="entry name" value="INTEGRAL MEMBRANE PROTEIN-RELATED"/>
    <property type="match status" value="1"/>
</dbReference>
<comment type="caution">
    <text evidence="3">The sequence shown here is derived from an EMBL/GenBank/DDBJ whole genome shotgun (WGS) entry which is preliminary data.</text>
</comment>
<keyword evidence="1" id="KW-1133">Transmembrane helix</keyword>
<feature type="transmembrane region" description="Helical" evidence="1">
    <location>
        <begin position="175"/>
        <end position="194"/>
    </location>
</feature>
<feature type="transmembrane region" description="Helical" evidence="1">
    <location>
        <begin position="260"/>
        <end position="277"/>
    </location>
</feature>
<dbReference type="Pfam" id="PF09822">
    <property type="entry name" value="ABC_transp_aux"/>
    <property type="match status" value="1"/>
</dbReference>
<feature type="transmembrane region" description="Helical" evidence="1">
    <location>
        <begin position="115"/>
        <end position="135"/>
    </location>
</feature>
<feature type="transmembrane region" description="Helical" evidence="1">
    <location>
        <begin position="230"/>
        <end position="248"/>
    </location>
</feature>
<feature type="transmembrane region" description="Helical" evidence="1">
    <location>
        <begin position="20"/>
        <end position="39"/>
    </location>
</feature>
<evidence type="ECO:0000256" key="1">
    <source>
        <dbReference type="SAM" id="Phobius"/>
    </source>
</evidence>
<gene>
    <name evidence="3" type="ORF">EV199_5138</name>
</gene>
<feature type="transmembrane region" description="Helical" evidence="1">
    <location>
        <begin position="743"/>
        <end position="761"/>
    </location>
</feature>
<dbReference type="Pfam" id="PF12679">
    <property type="entry name" value="ABC2_membrane_2"/>
    <property type="match status" value="1"/>
</dbReference>
<evidence type="ECO:0000259" key="2">
    <source>
        <dbReference type="Pfam" id="PF09822"/>
    </source>
</evidence>
<dbReference type="Proteomes" id="UP000293874">
    <property type="component" value="Unassembled WGS sequence"/>
</dbReference>
<accession>A0A4Q7MLM5</accession>
<reference evidence="3 4" key="1">
    <citation type="submission" date="2019-02" db="EMBL/GenBank/DDBJ databases">
        <title>Genomic Encyclopedia of Type Strains, Phase IV (KMG-IV): sequencing the most valuable type-strain genomes for metagenomic binning, comparative biology and taxonomic classification.</title>
        <authorList>
            <person name="Goeker M."/>
        </authorList>
    </citation>
    <scope>NUCLEOTIDE SEQUENCE [LARGE SCALE GENOMIC DNA]</scope>
    <source>
        <strain evidence="3 4">DSM 18116</strain>
    </source>
</reference>
<feature type="transmembrane region" description="Helical" evidence="1">
    <location>
        <begin position="60"/>
        <end position="80"/>
    </location>
</feature>
<evidence type="ECO:0000313" key="3">
    <source>
        <dbReference type="EMBL" id="RZS69301.1"/>
    </source>
</evidence>
<organism evidence="3 4">
    <name type="scientific">Pseudobacter ginsenosidimutans</name>
    <dbReference type="NCBI Taxonomy" id="661488"/>
    <lineage>
        <taxon>Bacteria</taxon>
        <taxon>Pseudomonadati</taxon>
        <taxon>Bacteroidota</taxon>
        <taxon>Chitinophagia</taxon>
        <taxon>Chitinophagales</taxon>
        <taxon>Chitinophagaceae</taxon>
        <taxon>Pseudobacter</taxon>
    </lineage>
</organism>
<keyword evidence="1" id="KW-0812">Transmembrane</keyword>
<proteinExistence type="predicted"/>
<protein>
    <submittedName>
        <fullName evidence="3">ABC-2 type transport system permease protein</fullName>
    </submittedName>
</protein>
<feature type="transmembrane region" description="Helical" evidence="1">
    <location>
        <begin position="206"/>
        <end position="224"/>
    </location>
</feature>
<keyword evidence="4" id="KW-1185">Reference proteome</keyword>
<dbReference type="InterPro" id="IPR019196">
    <property type="entry name" value="ABC_transp_unknown"/>
</dbReference>